<dbReference type="AlphaFoldDB" id="A0A8C1L6Z8"/>
<dbReference type="InterPro" id="IPR036179">
    <property type="entry name" value="Ig-like_dom_sf"/>
</dbReference>
<feature type="transmembrane region" description="Helical" evidence="1">
    <location>
        <begin position="341"/>
        <end position="367"/>
    </location>
</feature>
<sequence length="386" mass="44955">MFWIVLFFLCFWRLDGTFGYEEKLVTEGDSVTLNSGLTEMKNDYRIQWSFGNKNIVIAEINKRTDRFTVCDDVLDGRFRDRLKLDNQTGSLTITNITTEHAGRYELQINNVRKSFDIIIYGEKNVSVKIGDSVTLNTGLTEIMDNDRIDWIKWKKDDVNTNYGDVNDVLAHIIKHYNIITVFDDALDGRFRDRLKLNKQTGSLTITNITAEHTGVYQLKINNARVDFLLTAYDEISVMEGDSVTLNPRLTLTMDEIQWMFGNENTLIGWIEWSNRITVYDDVLDGRFRDRLKLDKQTGSLTITNMTTQHAGVYQLLITHKKTHFILSVFGRLNMFDLFSPFFLFVCLFVFVYPVLQIFLFLLTIYIFNVLIILSFEMTDLILDDRC</sequence>
<dbReference type="InterPro" id="IPR013106">
    <property type="entry name" value="Ig_V-set"/>
</dbReference>
<feature type="signal peptide" evidence="2">
    <location>
        <begin position="1"/>
        <end position="19"/>
    </location>
</feature>
<dbReference type="InterPro" id="IPR003599">
    <property type="entry name" value="Ig_sub"/>
</dbReference>
<dbReference type="InterPro" id="IPR013783">
    <property type="entry name" value="Ig-like_fold"/>
</dbReference>
<dbReference type="Gene3D" id="2.60.40.10">
    <property type="entry name" value="Immunoglobulins"/>
    <property type="match status" value="3"/>
</dbReference>
<evidence type="ECO:0000313" key="4">
    <source>
        <dbReference type="Ensembl" id="ENSCCRP00010058199.1"/>
    </source>
</evidence>
<dbReference type="Proteomes" id="UP000694427">
    <property type="component" value="Unplaced"/>
</dbReference>
<protein>
    <recommendedName>
        <fullName evidence="3">Immunoglobulin domain-containing protein</fullName>
    </recommendedName>
</protein>
<keyword evidence="1" id="KW-1133">Transmembrane helix</keyword>
<feature type="domain" description="Immunoglobulin" evidence="3">
    <location>
        <begin position="20"/>
        <end position="120"/>
    </location>
</feature>
<feature type="chain" id="PRO_5034648321" description="Immunoglobulin domain-containing protein" evidence="2">
    <location>
        <begin position="20"/>
        <end position="386"/>
    </location>
</feature>
<dbReference type="Ensembl" id="ENSCCRT00010063787.1">
    <property type="protein sequence ID" value="ENSCCRP00010058199.1"/>
    <property type="gene ID" value="ENSCCRG00010024642.1"/>
</dbReference>
<keyword evidence="1" id="KW-0812">Transmembrane</keyword>
<keyword evidence="5" id="KW-1185">Reference proteome</keyword>
<accession>A0A8C1L6Z8</accession>
<keyword evidence="1" id="KW-0472">Membrane</keyword>
<reference evidence="4" key="1">
    <citation type="submission" date="2025-08" db="UniProtKB">
        <authorList>
            <consortium name="Ensembl"/>
        </authorList>
    </citation>
    <scope>IDENTIFICATION</scope>
</reference>
<evidence type="ECO:0000256" key="1">
    <source>
        <dbReference type="SAM" id="Phobius"/>
    </source>
</evidence>
<feature type="domain" description="Immunoglobulin" evidence="3">
    <location>
        <begin position="233"/>
        <end position="329"/>
    </location>
</feature>
<dbReference type="FunFam" id="2.60.40.10:FF:002431">
    <property type="entry name" value="Si:ch211-222k6.3"/>
    <property type="match status" value="1"/>
</dbReference>
<dbReference type="SMART" id="SM00409">
    <property type="entry name" value="IG"/>
    <property type="match status" value="3"/>
</dbReference>
<name>A0A8C1L6Z8_CYPCA</name>
<reference evidence="4" key="2">
    <citation type="submission" date="2025-09" db="UniProtKB">
        <authorList>
            <consortium name="Ensembl"/>
        </authorList>
    </citation>
    <scope>IDENTIFICATION</scope>
</reference>
<organism evidence="4 5">
    <name type="scientific">Cyprinus carpio</name>
    <name type="common">Common carp</name>
    <dbReference type="NCBI Taxonomy" id="7962"/>
    <lineage>
        <taxon>Eukaryota</taxon>
        <taxon>Metazoa</taxon>
        <taxon>Chordata</taxon>
        <taxon>Craniata</taxon>
        <taxon>Vertebrata</taxon>
        <taxon>Euteleostomi</taxon>
        <taxon>Actinopterygii</taxon>
        <taxon>Neopterygii</taxon>
        <taxon>Teleostei</taxon>
        <taxon>Ostariophysi</taxon>
        <taxon>Cypriniformes</taxon>
        <taxon>Cyprinidae</taxon>
        <taxon>Cyprininae</taxon>
        <taxon>Cyprinus</taxon>
    </lineage>
</organism>
<dbReference type="PANTHER" id="PTHR21063">
    <property type="entry name" value="LFA-3"/>
    <property type="match status" value="1"/>
</dbReference>
<dbReference type="Pfam" id="PF07686">
    <property type="entry name" value="V-set"/>
    <property type="match status" value="2"/>
</dbReference>
<proteinExistence type="predicted"/>
<feature type="domain" description="Immunoglobulin" evidence="3">
    <location>
        <begin position="122"/>
        <end position="232"/>
    </location>
</feature>
<evidence type="ECO:0000313" key="5">
    <source>
        <dbReference type="Proteomes" id="UP000694427"/>
    </source>
</evidence>
<dbReference type="SUPFAM" id="SSF48726">
    <property type="entry name" value="Immunoglobulin"/>
    <property type="match status" value="3"/>
</dbReference>
<dbReference type="PANTHER" id="PTHR21063:SF4">
    <property type="entry name" value="CD48 ANTIGEN-RELATED"/>
    <property type="match status" value="1"/>
</dbReference>
<keyword evidence="2" id="KW-0732">Signal</keyword>
<evidence type="ECO:0000259" key="3">
    <source>
        <dbReference type="SMART" id="SM00409"/>
    </source>
</evidence>
<evidence type="ECO:0000256" key="2">
    <source>
        <dbReference type="SAM" id="SignalP"/>
    </source>
</evidence>